<evidence type="ECO:0000313" key="2">
    <source>
        <dbReference type="EMBL" id="AEQ96306.1"/>
    </source>
</evidence>
<feature type="transmembrane region" description="Helical" evidence="1">
    <location>
        <begin position="20"/>
        <end position="38"/>
    </location>
</feature>
<sequence>MRMAHEPGKSPVAPKNGKCGWRGALLLGQSVFFVLIWLI</sequence>
<gene>
    <name evidence="2" type="ORF">XOC_2165</name>
</gene>
<protein>
    <submittedName>
        <fullName evidence="2">Uncharacterized protein</fullName>
    </submittedName>
</protein>
<dbReference type="EMBL" id="CP003057">
    <property type="protein sequence ID" value="AEQ96306.1"/>
    <property type="molecule type" value="Genomic_DNA"/>
</dbReference>
<proteinExistence type="predicted"/>
<dbReference type="AlphaFoldDB" id="G7TDH0"/>
<organism evidence="2 3">
    <name type="scientific">Xanthomonas oryzae pv. oryzicola (strain BLS256)</name>
    <dbReference type="NCBI Taxonomy" id="383407"/>
    <lineage>
        <taxon>Bacteria</taxon>
        <taxon>Pseudomonadati</taxon>
        <taxon>Pseudomonadota</taxon>
        <taxon>Gammaproteobacteria</taxon>
        <taxon>Lysobacterales</taxon>
        <taxon>Lysobacteraceae</taxon>
        <taxon>Xanthomonas</taxon>
    </lineage>
</organism>
<name>G7TDH0_XANOB</name>
<keyword evidence="1" id="KW-1133">Transmembrane helix</keyword>
<keyword evidence="1" id="KW-0812">Transmembrane</keyword>
<dbReference type="Proteomes" id="UP000008851">
    <property type="component" value="Chromosome"/>
</dbReference>
<keyword evidence="1" id="KW-0472">Membrane</keyword>
<dbReference type="KEGG" id="xor:XOC_2165"/>
<dbReference type="HOGENOM" id="CLU_3319330_0_0_6"/>
<evidence type="ECO:0000313" key="3">
    <source>
        <dbReference type="Proteomes" id="UP000008851"/>
    </source>
</evidence>
<evidence type="ECO:0000256" key="1">
    <source>
        <dbReference type="SAM" id="Phobius"/>
    </source>
</evidence>
<accession>G7TDH0</accession>
<reference evidence="2 3" key="1">
    <citation type="journal article" date="2011" name="J. Bacteriol.">
        <title>Two new complete genome sequences offer insight into host and tissue specificity of plant pathogenic Xanthomonas spp.</title>
        <authorList>
            <person name="Bogdanove A.J."/>
            <person name="Koebnik R."/>
            <person name="Lu H."/>
            <person name="Furutani A."/>
            <person name="Angiuoli S.V."/>
            <person name="Patil P.B."/>
            <person name="Van Sluys M.A."/>
            <person name="Ryan R.P."/>
            <person name="Meyer D.F."/>
            <person name="Han S.W."/>
            <person name="Aparna G."/>
            <person name="Rajaram M."/>
            <person name="Delcher A.L."/>
            <person name="Phillippy A.M."/>
            <person name="Puiu D."/>
            <person name="Schatz M.C."/>
            <person name="Shumway M."/>
            <person name="Sommer D.D."/>
            <person name="Trapnell C."/>
            <person name="Benahmed F."/>
            <person name="Dimitrov G."/>
            <person name="Madupu R."/>
            <person name="Radune D."/>
            <person name="Sullivan S."/>
            <person name="Jha G."/>
            <person name="Ishihara H."/>
            <person name="Lee S.W."/>
            <person name="Pandey A."/>
            <person name="Sharma V."/>
            <person name="Sriariyanun M."/>
            <person name="Szurek B."/>
            <person name="Vera-Cruz C.M."/>
            <person name="Dorman K.S."/>
            <person name="Ronald P.C."/>
            <person name="Verdier V."/>
            <person name="Dow J.M."/>
            <person name="Sonti R.V."/>
            <person name="Tsuge S."/>
            <person name="Brendel V.P."/>
            <person name="Rabinowicz P.D."/>
            <person name="Leach J.E."/>
            <person name="White F.F."/>
            <person name="Salzberg S.L."/>
        </authorList>
    </citation>
    <scope>NUCLEOTIDE SEQUENCE [LARGE SCALE GENOMIC DNA]</scope>
    <source>
        <strain evidence="2 3">BLS256</strain>
    </source>
</reference>